<dbReference type="InterPro" id="IPR007168">
    <property type="entry name" value="Phageshock_PspC_N"/>
</dbReference>
<feature type="region of interest" description="Disordered" evidence="6">
    <location>
        <begin position="154"/>
        <end position="211"/>
    </location>
</feature>
<dbReference type="OrthoDB" id="7359894at2"/>
<keyword evidence="3 7" id="KW-0812">Transmembrane</keyword>
<dbReference type="Proteomes" id="UP000317722">
    <property type="component" value="Unassembled WGS sequence"/>
</dbReference>
<dbReference type="Pfam" id="PF04024">
    <property type="entry name" value="PspC"/>
    <property type="match status" value="1"/>
</dbReference>
<dbReference type="EMBL" id="RCZM01000001">
    <property type="protein sequence ID" value="TPG19048.1"/>
    <property type="molecule type" value="Genomic_DNA"/>
</dbReference>
<proteinExistence type="predicted"/>
<evidence type="ECO:0000256" key="1">
    <source>
        <dbReference type="ARBA" id="ARBA00004162"/>
    </source>
</evidence>
<feature type="transmembrane region" description="Helical" evidence="7">
    <location>
        <begin position="131"/>
        <end position="149"/>
    </location>
</feature>
<sequence length="498" mass="51465">MEDMTQTPGPTAGPTDSTHTTGLDRFFGWIRSVDLRRDGDDKWLAGVCSGIATRLGVDPIVIRAALVLLVILGGVGITIYLIAWAFLPNNRDEIVAEKALRDGDVLGIILLVIIGLSLIGGTGLAGDTPGIGWIWWVVVPIGLVVWLVTRNRDGKPKAQPAYPQPPYAQGYPPPAGPQPTSAPAATWAAQPTAPWPTASAPAPATEPYAPETYAPETYAPETYAPETYAPETQKYAAVSSTTYAPAPADSPPGGSYFPPPTPAAPRPPRPPKVPRRKSGGFIATLLIGGLAIAAYGATLSIHDAANWAGSDQTVALAAALAVLGTGTLALGLLGRRAGFTGFLAIVLALVTWTASVVPDVTFGGGIGERTWRPSAADTTAKYRLSIGSAELDLAEAQDNPGTARQIDARVGIGELKIYIPSNLTVEVRSSVAAGDISRIGVPDLGPVAGTGVDGDGDPVTLDGHDGRNVSTVETFGAGNPDVIVNAHVGLGQILIGKE</sequence>
<keyword evidence="10" id="KW-1185">Reference proteome</keyword>
<feature type="transmembrane region" description="Helical" evidence="7">
    <location>
        <begin position="339"/>
        <end position="357"/>
    </location>
</feature>
<comment type="subcellular location">
    <subcellularLocation>
        <location evidence="1">Cell membrane</location>
        <topology evidence="1">Single-pass membrane protein</topology>
    </subcellularLocation>
</comment>
<evidence type="ECO:0000256" key="6">
    <source>
        <dbReference type="SAM" id="MobiDB-lite"/>
    </source>
</evidence>
<dbReference type="AlphaFoldDB" id="A0A502D1K8"/>
<dbReference type="PANTHER" id="PTHR33885">
    <property type="entry name" value="PHAGE SHOCK PROTEIN C"/>
    <property type="match status" value="1"/>
</dbReference>
<feature type="region of interest" description="Disordered" evidence="6">
    <location>
        <begin position="1"/>
        <end position="20"/>
    </location>
</feature>
<evidence type="ECO:0000256" key="7">
    <source>
        <dbReference type="SAM" id="Phobius"/>
    </source>
</evidence>
<feature type="transmembrane region" description="Helical" evidence="7">
    <location>
        <begin position="60"/>
        <end position="84"/>
    </location>
</feature>
<evidence type="ECO:0000313" key="10">
    <source>
        <dbReference type="Proteomes" id="UP000317722"/>
    </source>
</evidence>
<accession>A0A502D1K8</accession>
<keyword evidence="5 7" id="KW-0472">Membrane</keyword>
<feature type="compositionally biased region" description="Low complexity" evidence="6">
    <location>
        <begin position="178"/>
        <end position="211"/>
    </location>
</feature>
<evidence type="ECO:0000313" key="9">
    <source>
        <dbReference type="EMBL" id="TPG19048.1"/>
    </source>
</evidence>
<feature type="transmembrane region" description="Helical" evidence="7">
    <location>
        <begin position="105"/>
        <end position="125"/>
    </location>
</feature>
<name>A0A502D1K8_9MICO</name>
<dbReference type="GO" id="GO:0005886">
    <property type="term" value="C:plasma membrane"/>
    <property type="evidence" value="ECO:0007669"/>
    <property type="project" value="UniProtKB-SubCell"/>
</dbReference>
<protein>
    <submittedName>
        <fullName evidence="9">PspC domain-containing protein</fullName>
    </submittedName>
</protein>
<evidence type="ECO:0000256" key="4">
    <source>
        <dbReference type="ARBA" id="ARBA00022989"/>
    </source>
</evidence>
<feature type="transmembrane region" description="Helical" evidence="7">
    <location>
        <begin position="313"/>
        <end position="332"/>
    </location>
</feature>
<feature type="region of interest" description="Disordered" evidence="6">
    <location>
        <begin position="240"/>
        <end position="275"/>
    </location>
</feature>
<feature type="transmembrane region" description="Helical" evidence="7">
    <location>
        <begin position="279"/>
        <end position="301"/>
    </location>
</feature>
<evidence type="ECO:0000256" key="2">
    <source>
        <dbReference type="ARBA" id="ARBA00022475"/>
    </source>
</evidence>
<evidence type="ECO:0000256" key="5">
    <source>
        <dbReference type="ARBA" id="ARBA00023136"/>
    </source>
</evidence>
<evidence type="ECO:0000259" key="8">
    <source>
        <dbReference type="Pfam" id="PF04024"/>
    </source>
</evidence>
<reference evidence="9 10" key="1">
    <citation type="journal article" date="2019" name="Environ. Microbiol.">
        <title>Species interactions and distinct microbial communities in high Arctic permafrost affected cryosols are associated with the CH4 and CO2 gas fluxes.</title>
        <authorList>
            <person name="Altshuler I."/>
            <person name="Hamel J."/>
            <person name="Turney S."/>
            <person name="Magnuson E."/>
            <person name="Levesque R."/>
            <person name="Greer C."/>
            <person name="Whyte L.G."/>
        </authorList>
    </citation>
    <scope>NUCLEOTIDE SEQUENCE [LARGE SCALE GENOMIC DNA]</scope>
    <source>
        <strain evidence="9 10">S9.3A</strain>
    </source>
</reference>
<feature type="compositionally biased region" description="Low complexity" evidence="6">
    <location>
        <begin position="244"/>
        <end position="256"/>
    </location>
</feature>
<feature type="compositionally biased region" description="Pro residues" evidence="6">
    <location>
        <begin position="162"/>
        <end position="177"/>
    </location>
</feature>
<feature type="compositionally biased region" description="Pro residues" evidence="6">
    <location>
        <begin position="257"/>
        <end position="271"/>
    </location>
</feature>
<evidence type="ECO:0000256" key="3">
    <source>
        <dbReference type="ARBA" id="ARBA00022692"/>
    </source>
</evidence>
<keyword evidence="4 7" id="KW-1133">Transmembrane helix</keyword>
<comment type="caution">
    <text evidence="9">The sequence shown here is derived from an EMBL/GenBank/DDBJ whole genome shotgun (WGS) entry which is preliminary data.</text>
</comment>
<gene>
    <name evidence="9" type="ORF">EAH86_00565</name>
</gene>
<keyword evidence="2" id="KW-1003">Cell membrane</keyword>
<dbReference type="InterPro" id="IPR052027">
    <property type="entry name" value="PspC"/>
</dbReference>
<feature type="domain" description="Phage shock protein PspC N-terminal" evidence="8">
    <location>
        <begin position="35"/>
        <end position="89"/>
    </location>
</feature>
<organism evidence="9 10">
    <name type="scientific">Pedococcus bigeumensis</name>
    <dbReference type="NCBI Taxonomy" id="433644"/>
    <lineage>
        <taxon>Bacteria</taxon>
        <taxon>Bacillati</taxon>
        <taxon>Actinomycetota</taxon>
        <taxon>Actinomycetes</taxon>
        <taxon>Micrococcales</taxon>
        <taxon>Intrasporangiaceae</taxon>
        <taxon>Pedococcus</taxon>
    </lineage>
</organism>
<dbReference type="PANTHER" id="PTHR33885:SF3">
    <property type="entry name" value="PHAGE SHOCK PROTEIN C"/>
    <property type="match status" value="1"/>
</dbReference>